<accession>A0A6J4P9A8</accession>
<dbReference type="GO" id="GO:0022857">
    <property type="term" value="F:transmembrane transporter activity"/>
    <property type="evidence" value="ECO:0007669"/>
    <property type="project" value="InterPro"/>
</dbReference>
<dbReference type="AlphaFoldDB" id="A0A6J4P9A8"/>
<name>A0A6J4P9A8_9ACTN</name>
<keyword evidence="4 6" id="KW-1133">Transmembrane helix</keyword>
<gene>
    <name evidence="8" type="ORF">AVDCRST_MAG03-1790</name>
</gene>
<dbReference type="CDD" id="cd17316">
    <property type="entry name" value="MFS_SV2_like"/>
    <property type="match status" value="1"/>
</dbReference>
<reference evidence="8" key="1">
    <citation type="submission" date="2020-02" db="EMBL/GenBank/DDBJ databases">
        <authorList>
            <person name="Meier V. D."/>
        </authorList>
    </citation>
    <scope>NUCLEOTIDE SEQUENCE</scope>
    <source>
        <strain evidence="8">AVDCRST_MAG03</strain>
    </source>
</reference>
<feature type="transmembrane region" description="Helical" evidence="6">
    <location>
        <begin position="412"/>
        <end position="431"/>
    </location>
</feature>
<feature type="transmembrane region" description="Helical" evidence="6">
    <location>
        <begin position="285"/>
        <end position="309"/>
    </location>
</feature>
<organism evidence="8">
    <name type="scientific">uncultured Rubrobacteraceae bacterium</name>
    <dbReference type="NCBI Taxonomy" id="349277"/>
    <lineage>
        <taxon>Bacteria</taxon>
        <taxon>Bacillati</taxon>
        <taxon>Actinomycetota</taxon>
        <taxon>Rubrobacteria</taxon>
        <taxon>Rubrobacterales</taxon>
        <taxon>Rubrobacteraceae</taxon>
        <taxon>environmental samples</taxon>
    </lineage>
</organism>
<dbReference type="PROSITE" id="PS00216">
    <property type="entry name" value="SUGAR_TRANSPORT_1"/>
    <property type="match status" value="1"/>
</dbReference>
<keyword evidence="5 6" id="KW-0472">Membrane</keyword>
<dbReference type="InterPro" id="IPR005828">
    <property type="entry name" value="MFS_sugar_transport-like"/>
</dbReference>
<feature type="transmembrane region" description="Helical" evidence="6">
    <location>
        <begin position="316"/>
        <end position="334"/>
    </location>
</feature>
<proteinExistence type="predicted"/>
<feature type="transmembrane region" description="Helical" evidence="6">
    <location>
        <begin position="113"/>
        <end position="134"/>
    </location>
</feature>
<evidence type="ECO:0000256" key="5">
    <source>
        <dbReference type="ARBA" id="ARBA00023136"/>
    </source>
</evidence>
<evidence type="ECO:0000256" key="4">
    <source>
        <dbReference type="ARBA" id="ARBA00022989"/>
    </source>
</evidence>
<feature type="domain" description="Major facilitator superfamily (MFS) profile" evidence="7">
    <location>
        <begin position="22"/>
        <end position="436"/>
    </location>
</feature>
<evidence type="ECO:0000256" key="1">
    <source>
        <dbReference type="ARBA" id="ARBA00004651"/>
    </source>
</evidence>
<dbReference type="Gene3D" id="1.20.1250.20">
    <property type="entry name" value="MFS general substrate transporter like domains"/>
    <property type="match status" value="1"/>
</dbReference>
<protein>
    <submittedName>
        <fullName evidence="8">Niacin transporter NiaP</fullName>
    </submittedName>
</protein>
<feature type="transmembrane region" description="Helical" evidence="6">
    <location>
        <begin position="87"/>
        <end position="107"/>
    </location>
</feature>
<dbReference type="Pfam" id="PF00083">
    <property type="entry name" value="Sugar_tr"/>
    <property type="match status" value="1"/>
</dbReference>
<dbReference type="PANTHER" id="PTHR23511">
    <property type="entry name" value="SYNAPTIC VESICLE GLYCOPROTEIN 2"/>
    <property type="match status" value="1"/>
</dbReference>
<dbReference type="PROSITE" id="PS50850">
    <property type="entry name" value="MFS"/>
    <property type="match status" value="1"/>
</dbReference>
<dbReference type="InterPro" id="IPR005829">
    <property type="entry name" value="Sugar_transporter_CS"/>
</dbReference>
<keyword evidence="3 6" id="KW-0812">Transmembrane</keyword>
<evidence type="ECO:0000256" key="6">
    <source>
        <dbReference type="SAM" id="Phobius"/>
    </source>
</evidence>
<feature type="transmembrane region" description="Helical" evidence="6">
    <location>
        <begin position="253"/>
        <end position="273"/>
    </location>
</feature>
<keyword evidence="2" id="KW-0813">Transport</keyword>
<sequence length="451" mass="47996">MAVRGLEGRIDAGEVGRGHWRVTLLSGFGWMFDAMDVGLLSFVMVALAREWGLSQGQVGVAISAGLFGMFVGAAVSGTLADRYGRRAVMMATLLVYSVATGLTALAWGYGALLVLRFVTGLGLGGELPVASTLVSEVAPAKSRGRMVVLLESFWAYGWILAALIGFLVIPEYGWRVAFLIGSLPALYVLVLRRGLTESPRYLLRRGRHAEAREAAARLGVETEGLDEEEKQGEPVAGAGLRALWGGAYARRTLMLWVLWFGMVFSYYGIFTWLPQILAGSGRDLVSSFGFVLLITLAQVPGYFSAAYLVERWGRKGTLVVYLVGSAVAALVFGLRGLAADAPGMELVLWGSLVSFFNLGAWGVLYGYTPELYPTEARGSGTGWATGVGRIGGIVGPYLVGVMLGAPGLGTPAVFSMFAGVLLLIAANVWLLGEETRGRPLGEISGHKARVG</sequence>
<dbReference type="GO" id="GO:0005886">
    <property type="term" value="C:plasma membrane"/>
    <property type="evidence" value="ECO:0007669"/>
    <property type="project" value="UniProtKB-SubCell"/>
</dbReference>
<feature type="transmembrane region" description="Helical" evidence="6">
    <location>
        <begin position="60"/>
        <end position="80"/>
    </location>
</feature>
<dbReference type="PANTHER" id="PTHR23511:SF34">
    <property type="entry name" value="SYNAPTIC VESICLE GLYCOPROTEIN 2"/>
    <property type="match status" value="1"/>
</dbReference>
<feature type="transmembrane region" description="Helical" evidence="6">
    <location>
        <begin position="346"/>
        <end position="367"/>
    </location>
</feature>
<evidence type="ECO:0000259" key="7">
    <source>
        <dbReference type="PROSITE" id="PS50850"/>
    </source>
</evidence>
<evidence type="ECO:0000256" key="2">
    <source>
        <dbReference type="ARBA" id="ARBA00022448"/>
    </source>
</evidence>
<feature type="transmembrane region" description="Helical" evidence="6">
    <location>
        <begin position="146"/>
        <end position="169"/>
    </location>
</feature>
<dbReference type="PROSITE" id="PS00217">
    <property type="entry name" value="SUGAR_TRANSPORT_2"/>
    <property type="match status" value="1"/>
</dbReference>
<dbReference type="InterPro" id="IPR036259">
    <property type="entry name" value="MFS_trans_sf"/>
</dbReference>
<dbReference type="EMBL" id="CADCUT010000113">
    <property type="protein sequence ID" value="CAA9409833.1"/>
    <property type="molecule type" value="Genomic_DNA"/>
</dbReference>
<dbReference type="InterPro" id="IPR020846">
    <property type="entry name" value="MFS_dom"/>
</dbReference>
<feature type="transmembrane region" description="Helical" evidence="6">
    <location>
        <begin position="175"/>
        <end position="195"/>
    </location>
</feature>
<evidence type="ECO:0000313" key="8">
    <source>
        <dbReference type="EMBL" id="CAA9409833.1"/>
    </source>
</evidence>
<dbReference type="SUPFAM" id="SSF103473">
    <property type="entry name" value="MFS general substrate transporter"/>
    <property type="match status" value="1"/>
</dbReference>
<feature type="transmembrane region" description="Helical" evidence="6">
    <location>
        <begin position="387"/>
        <end position="406"/>
    </location>
</feature>
<feature type="transmembrane region" description="Helical" evidence="6">
    <location>
        <begin position="27"/>
        <end position="48"/>
    </location>
</feature>
<evidence type="ECO:0000256" key="3">
    <source>
        <dbReference type="ARBA" id="ARBA00022692"/>
    </source>
</evidence>
<comment type="subcellular location">
    <subcellularLocation>
        <location evidence="1">Cell membrane</location>
        <topology evidence="1">Multi-pass membrane protein</topology>
    </subcellularLocation>
</comment>